<keyword evidence="1" id="KW-0805">Transcription regulation</keyword>
<feature type="domain" description="HTH lacI-type" evidence="4">
    <location>
        <begin position="1"/>
        <end position="55"/>
    </location>
</feature>
<dbReference type="PROSITE" id="PS00356">
    <property type="entry name" value="HTH_LACI_1"/>
    <property type="match status" value="1"/>
</dbReference>
<evidence type="ECO:0000259" key="4">
    <source>
        <dbReference type="PROSITE" id="PS50932"/>
    </source>
</evidence>
<dbReference type="SMART" id="SM00354">
    <property type="entry name" value="HTH_LACI"/>
    <property type="match status" value="1"/>
</dbReference>
<dbReference type="InterPro" id="IPR028082">
    <property type="entry name" value="Peripla_BP_I"/>
</dbReference>
<dbReference type="PANTHER" id="PTHR30146:SF153">
    <property type="entry name" value="LACTOSE OPERON REPRESSOR"/>
    <property type="match status" value="1"/>
</dbReference>
<evidence type="ECO:0000256" key="2">
    <source>
        <dbReference type="ARBA" id="ARBA00023125"/>
    </source>
</evidence>
<dbReference type="SUPFAM" id="SSF47413">
    <property type="entry name" value="lambda repressor-like DNA-binding domains"/>
    <property type="match status" value="1"/>
</dbReference>
<reference evidence="5 6" key="1">
    <citation type="submission" date="2020-12" db="EMBL/GenBank/DDBJ databases">
        <title>Sphingomonas sp.</title>
        <authorList>
            <person name="Kim M.K."/>
        </authorList>
    </citation>
    <scope>NUCLEOTIDE SEQUENCE [LARGE SCALE GENOMIC DNA]</scope>
    <source>
        <strain evidence="5 6">BT552</strain>
    </source>
</reference>
<evidence type="ECO:0000256" key="3">
    <source>
        <dbReference type="ARBA" id="ARBA00023163"/>
    </source>
</evidence>
<name>A0ABS2DAF5_9SPHN</name>
<dbReference type="CDD" id="cd01392">
    <property type="entry name" value="HTH_LacI"/>
    <property type="match status" value="1"/>
</dbReference>
<dbReference type="Gene3D" id="3.40.50.2300">
    <property type="match status" value="2"/>
</dbReference>
<dbReference type="Pfam" id="PF13377">
    <property type="entry name" value="Peripla_BP_3"/>
    <property type="match status" value="1"/>
</dbReference>
<dbReference type="InterPro" id="IPR000843">
    <property type="entry name" value="HTH_LacI"/>
</dbReference>
<dbReference type="RefSeq" id="WP_204200030.1">
    <property type="nucleotide sequence ID" value="NZ_JAFEMC010000005.1"/>
</dbReference>
<dbReference type="Pfam" id="PF00356">
    <property type="entry name" value="LacI"/>
    <property type="match status" value="1"/>
</dbReference>
<dbReference type="PANTHER" id="PTHR30146">
    <property type="entry name" value="LACI-RELATED TRANSCRIPTIONAL REPRESSOR"/>
    <property type="match status" value="1"/>
</dbReference>
<keyword evidence="6" id="KW-1185">Reference proteome</keyword>
<dbReference type="InterPro" id="IPR010982">
    <property type="entry name" value="Lambda_DNA-bd_dom_sf"/>
</dbReference>
<dbReference type="GO" id="GO:0003677">
    <property type="term" value="F:DNA binding"/>
    <property type="evidence" value="ECO:0007669"/>
    <property type="project" value="UniProtKB-KW"/>
</dbReference>
<dbReference type="InterPro" id="IPR046335">
    <property type="entry name" value="LacI/GalR-like_sensor"/>
</dbReference>
<accession>A0ABS2DAF5</accession>
<keyword evidence="3" id="KW-0804">Transcription</keyword>
<dbReference type="EMBL" id="JAFEMC010000005">
    <property type="protein sequence ID" value="MBM6577931.1"/>
    <property type="molecule type" value="Genomic_DNA"/>
</dbReference>
<comment type="caution">
    <text evidence="5">The sequence shown here is derived from an EMBL/GenBank/DDBJ whole genome shotgun (WGS) entry which is preliminary data.</text>
</comment>
<gene>
    <name evidence="5" type="ORF">ILT43_16230</name>
</gene>
<evidence type="ECO:0000313" key="5">
    <source>
        <dbReference type="EMBL" id="MBM6577931.1"/>
    </source>
</evidence>
<dbReference type="PRINTS" id="PR00036">
    <property type="entry name" value="HTHLACI"/>
</dbReference>
<protein>
    <submittedName>
        <fullName evidence="5">LacI family DNA-binding transcriptional regulator</fullName>
    </submittedName>
</protein>
<dbReference type="CDD" id="cd01545">
    <property type="entry name" value="PBP1_SalR"/>
    <property type="match status" value="1"/>
</dbReference>
<organism evidence="5 6">
    <name type="scientific">Sphingomonas longa</name>
    <dbReference type="NCBI Taxonomy" id="2778730"/>
    <lineage>
        <taxon>Bacteria</taxon>
        <taxon>Pseudomonadati</taxon>
        <taxon>Pseudomonadota</taxon>
        <taxon>Alphaproteobacteria</taxon>
        <taxon>Sphingomonadales</taxon>
        <taxon>Sphingomonadaceae</taxon>
        <taxon>Sphingomonas</taxon>
    </lineage>
</organism>
<evidence type="ECO:0000256" key="1">
    <source>
        <dbReference type="ARBA" id="ARBA00023015"/>
    </source>
</evidence>
<dbReference type="Gene3D" id="1.10.260.40">
    <property type="entry name" value="lambda repressor-like DNA-binding domains"/>
    <property type="match status" value="1"/>
</dbReference>
<proteinExistence type="predicted"/>
<evidence type="ECO:0000313" key="6">
    <source>
        <dbReference type="Proteomes" id="UP000763641"/>
    </source>
</evidence>
<dbReference type="Proteomes" id="UP000763641">
    <property type="component" value="Unassembled WGS sequence"/>
</dbReference>
<keyword evidence="2 5" id="KW-0238">DNA-binding</keyword>
<sequence length="333" mass="34576">MTIIDVAKAAGVSPMTVSRVINGDAGVRAEMRAAVTEAITALKYTPNLMARSLVTSKEVRIGVIYSNPSAAFMSDFLAGVFEEASARAAQLILLKGEGGAPPTRDAIEGLIASRIGGVILAPPLGESAAVRQIVTDAGLPVAVVGGVVPDAICVNIDNHRAAYDMTRHLVGLGHRRLGFVLGNRDQAASIERLAGFEAAVRDAGTVTTHVVEGDFSYASGLIAGETLLDAASPPSAVFASNDDMAAAVVSVAHRRHMDVPRDLTVAGFDDSTAAVTLWPPLTTIRQPVRALAAEAMQRLIQAMRTGPSAAEVAGKTCILDHLLVERESTAAPA</sequence>
<dbReference type="PROSITE" id="PS50932">
    <property type="entry name" value="HTH_LACI_2"/>
    <property type="match status" value="1"/>
</dbReference>
<dbReference type="SUPFAM" id="SSF53822">
    <property type="entry name" value="Periplasmic binding protein-like I"/>
    <property type="match status" value="1"/>
</dbReference>